<feature type="signal peptide" evidence="2">
    <location>
        <begin position="1"/>
        <end position="30"/>
    </location>
</feature>
<evidence type="ECO:0000256" key="2">
    <source>
        <dbReference type="SAM" id="SignalP"/>
    </source>
</evidence>
<dbReference type="PANTHER" id="PTHR40020">
    <property type="entry name" value="CYTOCHROME C OXIDASE ASSEMBLY FACTOR 2"/>
    <property type="match status" value="1"/>
</dbReference>
<dbReference type="PANTHER" id="PTHR40020:SF1">
    <property type="entry name" value="CYTOCHROME C OXIDASE ASSEMBLY FACTOR 2"/>
    <property type="match status" value="1"/>
</dbReference>
<feature type="chain" id="PRO_5045109333" description="Alpha-1,3-mannosyltransferase" evidence="2">
    <location>
        <begin position="31"/>
        <end position="152"/>
    </location>
</feature>
<accession>A0ABY0H3E4</accession>
<evidence type="ECO:0000256" key="1">
    <source>
        <dbReference type="SAM" id="MobiDB-lite"/>
    </source>
</evidence>
<dbReference type="InterPro" id="IPR031459">
    <property type="entry name" value="Coa2"/>
</dbReference>
<feature type="compositionally biased region" description="Low complexity" evidence="1">
    <location>
        <begin position="45"/>
        <end position="67"/>
    </location>
</feature>
<organism evidence="3 4">
    <name type="scientific">Monosporascus cannonballus</name>
    <dbReference type="NCBI Taxonomy" id="155416"/>
    <lineage>
        <taxon>Eukaryota</taxon>
        <taxon>Fungi</taxon>
        <taxon>Dikarya</taxon>
        <taxon>Ascomycota</taxon>
        <taxon>Pezizomycotina</taxon>
        <taxon>Sordariomycetes</taxon>
        <taxon>Xylariomycetidae</taxon>
        <taxon>Xylariales</taxon>
        <taxon>Xylariales incertae sedis</taxon>
        <taxon>Monosporascus</taxon>
    </lineage>
</organism>
<comment type="caution">
    <text evidence="3">The sequence shown here is derived from an EMBL/GenBank/DDBJ whole genome shotgun (WGS) entry which is preliminary data.</text>
</comment>
<evidence type="ECO:0008006" key="5">
    <source>
        <dbReference type="Google" id="ProtNLM"/>
    </source>
</evidence>
<protein>
    <recommendedName>
        <fullName evidence="5">Alpha-1,3-mannosyltransferase</fullName>
    </recommendedName>
</protein>
<evidence type="ECO:0000313" key="4">
    <source>
        <dbReference type="Proteomes" id="UP000294003"/>
    </source>
</evidence>
<keyword evidence="2" id="KW-0732">Signal</keyword>
<feature type="compositionally biased region" description="Basic and acidic residues" evidence="1">
    <location>
        <begin position="96"/>
        <end position="112"/>
    </location>
</feature>
<gene>
    <name evidence="3" type="ORF">DL762_007453</name>
</gene>
<dbReference type="Proteomes" id="UP000294003">
    <property type="component" value="Unassembled WGS sequence"/>
</dbReference>
<evidence type="ECO:0000313" key="3">
    <source>
        <dbReference type="EMBL" id="RYO80825.1"/>
    </source>
</evidence>
<keyword evidence="4" id="KW-1185">Reference proteome</keyword>
<feature type="compositionally biased region" description="Basic residues" evidence="1">
    <location>
        <begin position="68"/>
        <end position="78"/>
    </location>
</feature>
<name>A0ABY0H3E4_9PEZI</name>
<reference evidence="3 4" key="1">
    <citation type="submission" date="2018-06" db="EMBL/GenBank/DDBJ databases">
        <title>Complete Genomes of Monosporascus.</title>
        <authorList>
            <person name="Robinson A.J."/>
            <person name="Natvig D.O."/>
        </authorList>
    </citation>
    <scope>NUCLEOTIDE SEQUENCE [LARGE SCALE GENOMIC DNA]</scope>
    <source>
        <strain evidence="3 4">CBS 609.92</strain>
    </source>
</reference>
<proteinExistence type="predicted"/>
<dbReference type="Pfam" id="PF17051">
    <property type="entry name" value="COA2"/>
    <property type="match status" value="1"/>
</dbReference>
<dbReference type="EMBL" id="QJNS01000276">
    <property type="protein sequence ID" value="RYO80825.1"/>
    <property type="molecule type" value="Genomic_DNA"/>
</dbReference>
<feature type="compositionally biased region" description="Gly residues" evidence="1">
    <location>
        <begin position="140"/>
        <end position="152"/>
    </location>
</feature>
<feature type="compositionally biased region" description="Low complexity" evidence="1">
    <location>
        <begin position="125"/>
        <end position="136"/>
    </location>
</feature>
<feature type="region of interest" description="Disordered" evidence="1">
    <location>
        <begin position="42"/>
        <end position="152"/>
    </location>
</feature>
<sequence length="152" mass="16314">MPPHLHPRSRMTSSLFATTVLASFFVVALPHVLPCPAPRVAYADSSSSSSETETETVTVTNPDGTTTTRRRRPRRKATVVKDGIAAFEGREEDFEEGQKEGRPRPRQERECPVPKPGGVIAELMGFRSGRPTSGRRPGADGRGAGGGAGEET</sequence>